<evidence type="ECO:0000256" key="1">
    <source>
        <dbReference type="ARBA" id="ARBA00004651"/>
    </source>
</evidence>
<dbReference type="GO" id="GO:0022904">
    <property type="term" value="P:respiratory electron transport chain"/>
    <property type="evidence" value="ECO:0007669"/>
    <property type="project" value="InterPro"/>
</dbReference>
<keyword evidence="15" id="KW-1185">Reference proteome</keyword>
<feature type="transmembrane region" description="Helical" evidence="12">
    <location>
        <begin position="116"/>
        <end position="139"/>
    </location>
</feature>
<dbReference type="Pfam" id="PF01292">
    <property type="entry name" value="Ni_hydr_CYTB"/>
    <property type="match status" value="1"/>
</dbReference>
<evidence type="ECO:0000256" key="7">
    <source>
        <dbReference type="ARBA" id="ARBA00022723"/>
    </source>
</evidence>
<keyword evidence="10" id="KW-0408">Iron</keyword>
<keyword evidence="8" id="KW-0249">Electron transport</keyword>
<keyword evidence="7" id="KW-0479">Metal-binding</keyword>
<feature type="transmembrane region" description="Helical" evidence="12">
    <location>
        <begin position="151"/>
        <end position="176"/>
    </location>
</feature>
<feature type="transmembrane region" description="Helical" evidence="12">
    <location>
        <begin position="20"/>
        <end position="41"/>
    </location>
</feature>
<accession>A0A178MJ82</accession>
<comment type="subcellular location">
    <subcellularLocation>
        <location evidence="1">Cell membrane</location>
        <topology evidence="1">Multi-pass membrane protein</topology>
    </subcellularLocation>
</comment>
<evidence type="ECO:0000256" key="5">
    <source>
        <dbReference type="ARBA" id="ARBA00022617"/>
    </source>
</evidence>
<evidence type="ECO:0000256" key="2">
    <source>
        <dbReference type="ARBA" id="ARBA00008622"/>
    </source>
</evidence>
<dbReference type="Gene3D" id="1.20.950.20">
    <property type="entry name" value="Transmembrane di-heme cytochromes, Chain C"/>
    <property type="match status" value="1"/>
</dbReference>
<proteinExistence type="inferred from homology"/>
<reference evidence="14 15" key="1">
    <citation type="submission" date="2016-04" db="EMBL/GenBank/DDBJ databases">
        <title>Draft genome sequence of freshwater magnetotactic bacteria Magnetospirillum marisnigri SP-1 and Magnetospirillum moscoviense BB-1.</title>
        <authorList>
            <person name="Koziaeva V."/>
            <person name="Dziuba M.V."/>
            <person name="Ivanov T.M."/>
            <person name="Kuznetsov B."/>
            <person name="Grouzdev D.S."/>
        </authorList>
    </citation>
    <scope>NUCLEOTIDE SEQUENCE [LARGE SCALE GENOMIC DNA]</scope>
    <source>
        <strain evidence="14 15">BB-1</strain>
    </source>
</reference>
<keyword evidence="9 12" id="KW-1133">Transmembrane helix</keyword>
<dbReference type="PANTHER" id="PTHR30485:SF0">
    <property type="entry name" value="NI_FE-HYDROGENASE 1 B-TYPE CYTOCHROME SUBUNIT-RELATED"/>
    <property type="match status" value="1"/>
</dbReference>
<feature type="domain" description="Cytochrome b561 bacterial/Ni-hydrogenase" evidence="13">
    <location>
        <begin position="6"/>
        <end position="193"/>
    </location>
</feature>
<name>A0A178MJ82_9PROT</name>
<comment type="similarity">
    <text evidence="2">Belongs to the HupC/HyaC/HydC family.</text>
</comment>
<dbReference type="InterPro" id="IPR000516">
    <property type="entry name" value="Ni-dep_Hydgase_cyt-B"/>
</dbReference>
<dbReference type="PANTHER" id="PTHR30485">
    <property type="entry name" value="NI/FE-HYDROGENASE 1 B-TYPE CYTOCHROME SUBUNIT"/>
    <property type="match status" value="1"/>
</dbReference>
<dbReference type="SUPFAM" id="SSF81342">
    <property type="entry name" value="Transmembrane di-heme cytochromes"/>
    <property type="match status" value="1"/>
</dbReference>
<keyword evidence="5" id="KW-0349">Heme</keyword>
<dbReference type="GO" id="GO:0020037">
    <property type="term" value="F:heme binding"/>
    <property type="evidence" value="ECO:0007669"/>
    <property type="project" value="TreeGrafter"/>
</dbReference>
<dbReference type="OrthoDB" id="1117555at2"/>
<gene>
    <name evidence="14" type="ORF">A6A05_14535</name>
</gene>
<sequence length="203" mass="22984">MAKAVVFTRFERLWHWTQAILIVALMLTGFTVHGTLSLMKWGRAADLHVTLAWALLVLWAFAIFWHVTTGQWRHYIPTGDKLVDVARYYTIGIFQPGVKHPYKKSLAAKHNPLQRLAYLFFKLIISPALWVSGLLYMFYNDWPAWGLGGLSLGLVAFVHTGAAFLMLVFFIAHVYMAFTGKPWWEMVGSMITGKADVVDPPAG</sequence>
<dbReference type="RefSeq" id="WP_068502455.1">
    <property type="nucleotide sequence ID" value="NZ_LWQU01000155.1"/>
</dbReference>
<evidence type="ECO:0000313" key="14">
    <source>
        <dbReference type="EMBL" id="OAN48792.1"/>
    </source>
</evidence>
<protein>
    <submittedName>
        <fullName evidence="14">Cytochrome B</fullName>
    </submittedName>
</protein>
<keyword evidence="3" id="KW-0813">Transport</keyword>
<keyword evidence="4" id="KW-1003">Cell membrane</keyword>
<dbReference type="InterPro" id="IPR016174">
    <property type="entry name" value="Di-haem_cyt_TM"/>
</dbReference>
<comment type="caution">
    <text evidence="14">The sequence shown here is derived from an EMBL/GenBank/DDBJ whole genome shotgun (WGS) entry which is preliminary data.</text>
</comment>
<dbReference type="PRINTS" id="PR00161">
    <property type="entry name" value="NIHGNASECYTB"/>
</dbReference>
<evidence type="ECO:0000313" key="15">
    <source>
        <dbReference type="Proteomes" id="UP000078543"/>
    </source>
</evidence>
<organism evidence="14 15">
    <name type="scientific">Magnetospirillum moscoviense</name>
    <dbReference type="NCBI Taxonomy" id="1437059"/>
    <lineage>
        <taxon>Bacteria</taxon>
        <taxon>Pseudomonadati</taxon>
        <taxon>Pseudomonadota</taxon>
        <taxon>Alphaproteobacteria</taxon>
        <taxon>Rhodospirillales</taxon>
        <taxon>Rhodospirillaceae</taxon>
        <taxon>Magnetospirillum</taxon>
    </lineage>
</organism>
<dbReference type="EMBL" id="LWQU01000155">
    <property type="protein sequence ID" value="OAN48792.1"/>
    <property type="molecule type" value="Genomic_DNA"/>
</dbReference>
<dbReference type="AlphaFoldDB" id="A0A178MJ82"/>
<feature type="transmembrane region" description="Helical" evidence="12">
    <location>
        <begin position="47"/>
        <end position="67"/>
    </location>
</feature>
<keyword evidence="6 12" id="KW-0812">Transmembrane</keyword>
<evidence type="ECO:0000256" key="12">
    <source>
        <dbReference type="SAM" id="Phobius"/>
    </source>
</evidence>
<dbReference type="Proteomes" id="UP000078543">
    <property type="component" value="Unassembled WGS sequence"/>
</dbReference>
<evidence type="ECO:0000256" key="3">
    <source>
        <dbReference type="ARBA" id="ARBA00022448"/>
    </source>
</evidence>
<evidence type="ECO:0000259" key="13">
    <source>
        <dbReference type="Pfam" id="PF01292"/>
    </source>
</evidence>
<evidence type="ECO:0000256" key="6">
    <source>
        <dbReference type="ARBA" id="ARBA00022692"/>
    </source>
</evidence>
<dbReference type="GO" id="GO:0005506">
    <property type="term" value="F:iron ion binding"/>
    <property type="evidence" value="ECO:0007669"/>
    <property type="project" value="InterPro"/>
</dbReference>
<dbReference type="STRING" id="1437059.A6A05_14535"/>
<dbReference type="InterPro" id="IPR011577">
    <property type="entry name" value="Cyt_b561_bac/Ni-Hgenase"/>
</dbReference>
<evidence type="ECO:0000256" key="4">
    <source>
        <dbReference type="ARBA" id="ARBA00022475"/>
    </source>
</evidence>
<keyword evidence="11 12" id="KW-0472">Membrane</keyword>
<evidence type="ECO:0000256" key="11">
    <source>
        <dbReference type="ARBA" id="ARBA00023136"/>
    </source>
</evidence>
<evidence type="ECO:0000256" key="8">
    <source>
        <dbReference type="ARBA" id="ARBA00022982"/>
    </source>
</evidence>
<dbReference type="InterPro" id="IPR051542">
    <property type="entry name" value="Hydrogenase_cytochrome"/>
</dbReference>
<dbReference type="GO" id="GO:0005886">
    <property type="term" value="C:plasma membrane"/>
    <property type="evidence" value="ECO:0007669"/>
    <property type="project" value="UniProtKB-SubCell"/>
</dbReference>
<dbReference type="GO" id="GO:0009055">
    <property type="term" value="F:electron transfer activity"/>
    <property type="evidence" value="ECO:0007669"/>
    <property type="project" value="InterPro"/>
</dbReference>
<evidence type="ECO:0000256" key="10">
    <source>
        <dbReference type="ARBA" id="ARBA00023004"/>
    </source>
</evidence>
<evidence type="ECO:0000256" key="9">
    <source>
        <dbReference type="ARBA" id="ARBA00022989"/>
    </source>
</evidence>